<dbReference type="Pfam" id="PF07729">
    <property type="entry name" value="FCD"/>
    <property type="match status" value="1"/>
</dbReference>
<accession>A0A0H5QBN4</accession>
<dbReference type="EMBL" id="CVTF01000026">
    <property type="protein sequence ID" value="CRY98841.1"/>
    <property type="molecule type" value="Genomic_DNA"/>
</dbReference>
<evidence type="ECO:0000256" key="2">
    <source>
        <dbReference type="ARBA" id="ARBA00023125"/>
    </source>
</evidence>
<dbReference type="InterPro" id="IPR000524">
    <property type="entry name" value="Tscrpt_reg_HTH_GntR"/>
</dbReference>
<proteinExistence type="predicted"/>
<evidence type="ECO:0000313" key="6">
    <source>
        <dbReference type="Proteomes" id="UP000182715"/>
    </source>
</evidence>
<keyword evidence="1" id="KW-0805">Transcription regulation</keyword>
<dbReference type="Gene3D" id="1.20.120.530">
    <property type="entry name" value="GntR ligand-binding domain-like"/>
    <property type="match status" value="1"/>
</dbReference>
<keyword evidence="2" id="KW-0238">DNA-binding</keyword>
<protein>
    <submittedName>
        <fullName evidence="5">Transcriptional regulator, GntR family</fullName>
    </submittedName>
</protein>
<name>A0A0H5QBN4_NEIMI</name>
<dbReference type="GO" id="GO:0003677">
    <property type="term" value="F:DNA binding"/>
    <property type="evidence" value="ECO:0007669"/>
    <property type="project" value="UniProtKB-KW"/>
</dbReference>
<dbReference type="Proteomes" id="UP000182715">
    <property type="component" value="Unassembled WGS sequence"/>
</dbReference>
<evidence type="ECO:0000256" key="3">
    <source>
        <dbReference type="ARBA" id="ARBA00023163"/>
    </source>
</evidence>
<dbReference type="InterPro" id="IPR008920">
    <property type="entry name" value="TF_FadR/GntR_C"/>
</dbReference>
<dbReference type="InterPro" id="IPR036390">
    <property type="entry name" value="WH_DNA-bd_sf"/>
</dbReference>
<dbReference type="CDD" id="cd07377">
    <property type="entry name" value="WHTH_GntR"/>
    <property type="match status" value="1"/>
</dbReference>
<dbReference type="SUPFAM" id="SSF46785">
    <property type="entry name" value="Winged helix' DNA-binding domain"/>
    <property type="match status" value="1"/>
</dbReference>
<reference evidence="5 6" key="1">
    <citation type="submission" date="2014-11" db="EMBL/GenBank/DDBJ databases">
        <authorList>
            <person name="Diene M.Seydina."/>
        </authorList>
    </citation>
    <scope>NUCLEOTIDE SEQUENCE [LARGE SCALE GENOMIC DNA]</scope>
    <source>
        <strain evidence="5 6">Neisseria meningitidis CHUV</strain>
    </source>
</reference>
<keyword evidence="3" id="KW-0804">Transcription</keyword>
<dbReference type="InterPro" id="IPR036388">
    <property type="entry name" value="WH-like_DNA-bd_sf"/>
</dbReference>
<sequence length="238" mass="27198">MNFENDDIIHAPTTSSLILEERHDSELFRVYALILDGITDQVLLPGKKLTESELCRQMVCSRNTVRGALSLLAHDKIVDLQPNRGAFVHVPDLKEMQDVFNARIEMETMILNILADLPDLETRLKPLYAMIRREEEASGRGDRVGWNRLSNAFHVELARLVGNDVLFDIMNTLCARSSLIVAVAGVHREEKHAINTHTHSEHREILDLLLAGRRNRVVKILRRHLGNCMERLEKTLED</sequence>
<evidence type="ECO:0000259" key="4">
    <source>
        <dbReference type="PROSITE" id="PS50949"/>
    </source>
</evidence>
<dbReference type="PANTHER" id="PTHR43537:SF53">
    <property type="entry name" value="HTH-TYPE TRANSCRIPTIONAL REPRESSOR NANR"/>
    <property type="match status" value="1"/>
</dbReference>
<dbReference type="PANTHER" id="PTHR43537">
    <property type="entry name" value="TRANSCRIPTIONAL REGULATOR, GNTR FAMILY"/>
    <property type="match status" value="1"/>
</dbReference>
<dbReference type="SMART" id="SM00345">
    <property type="entry name" value="HTH_GNTR"/>
    <property type="match status" value="1"/>
</dbReference>
<dbReference type="SUPFAM" id="SSF48008">
    <property type="entry name" value="GntR ligand-binding domain-like"/>
    <property type="match status" value="1"/>
</dbReference>
<evidence type="ECO:0000313" key="5">
    <source>
        <dbReference type="EMBL" id="CRY98841.1"/>
    </source>
</evidence>
<dbReference type="Pfam" id="PF00392">
    <property type="entry name" value="GntR"/>
    <property type="match status" value="1"/>
</dbReference>
<dbReference type="PROSITE" id="PS50949">
    <property type="entry name" value="HTH_GNTR"/>
    <property type="match status" value="1"/>
</dbReference>
<dbReference type="InterPro" id="IPR011711">
    <property type="entry name" value="GntR_C"/>
</dbReference>
<dbReference type="GO" id="GO:0003700">
    <property type="term" value="F:DNA-binding transcription factor activity"/>
    <property type="evidence" value="ECO:0007669"/>
    <property type="project" value="InterPro"/>
</dbReference>
<organism evidence="5 6">
    <name type="scientific">Neisseria meningitidis serogroup B</name>
    <dbReference type="NCBI Taxonomy" id="491"/>
    <lineage>
        <taxon>Bacteria</taxon>
        <taxon>Pseudomonadati</taxon>
        <taxon>Pseudomonadota</taxon>
        <taxon>Betaproteobacteria</taxon>
        <taxon>Neisseriales</taxon>
        <taxon>Neisseriaceae</taxon>
        <taxon>Neisseria</taxon>
    </lineage>
</organism>
<dbReference type="AlphaFoldDB" id="A0A0H5QBN4"/>
<evidence type="ECO:0000256" key="1">
    <source>
        <dbReference type="ARBA" id="ARBA00023015"/>
    </source>
</evidence>
<dbReference type="Gene3D" id="1.10.10.10">
    <property type="entry name" value="Winged helix-like DNA-binding domain superfamily/Winged helix DNA-binding domain"/>
    <property type="match status" value="1"/>
</dbReference>
<dbReference type="OMA" id="ACSFDEH"/>
<dbReference type="SMART" id="SM00895">
    <property type="entry name" value="FCD"/>
    <property type="match status" value="1"/>
</dbReference>
<feature type="domain" description="HTH gntR-type" evidence="4">
    <location>
        <begin position="24"/>
        <end position="91"/>
    </location>
</feature>